<evidence type="ECO:0000313" key="6">
    <source>
        <dbReference type="Proteomes" id="UP000612746"/>
    </source>
</evidence>
<evidence type="ECO:0000256" key="2">
    <source>
        <dbReference type="ARBA" id="ARBA00023161"/>
    </source>
</evidence>
<reference evidence="5" key="1">
    <citation type="submission" date="2020-12" db="EMBL/GenBank/DDBJ databases">
        <title>Metabolic potential, ecology and presence of endohyphal bacteria is reflected in genomic diversity of Mucoromycotina.</title>
        <authorList>
            <person name="Muszewska A."/>
            <person name="Okrasinska A."/>
            <person name="Steczkiewicz K."/>
            <person name="Drgas O."/>
            <person name="Orlowska M."/>
            <person name="Perlinska-Lenart U."/>
            <person name="Aleksandrzak-Piekarczyk T."/>
            <person name="Szatraj K."/>
            <person name="Zielenkiewicz U."/>
            <person name="Pilsyk S."/>
            <person name="Malc E."/>
            <person name="Mieczkowski P."/>
            <person name="Kruszewska J.S."/>
            <person name="Biernat P."/>
            <person name="Pawlowska J."/>
        </authorList>
    </citation>
    <scope>NUCLEOTIDE SEQUENCE</scope>
    <source>
        <strain evidence="5">WA0000051536</strain>
    </source>
</reference>
<evidence type="ECO:0000256" key="1">
    <source>
        <dbReference type="ARBA" id="ARBA00006443"/>
    </source>
</evidence>
<organism evidence="5 6">
    <name type="scientific">Umbelopsis vinacea</name>
    <dbReference type="NCBI Taxonomy" id="44442"/>
    <lineage>
        <taxon>Eukaryota</taxon>
        <taxon>Fungi</taxon>
        <taxon>Fungi incertae sedis</taxon>
        <taxon>Mucoromycota</taxon>
        <taxon>Mucoromycotina</taxon>
        <taxon>Umbelopsidomycetes</taxon>
        <taxon>Umbelopsidales</taxon>
        <taxon>Umbelopsidaceae</taxon>
        <taxon>Umbelopsis</taxon>
    </lineage>
</organism>
<sequence>MTEVVGMHHIHSLLSRAGVPPNTTSLSIVSLIGCKDRGASTQKGQQAFLDAANSVVGESAFSSSIVLSENLQMYYNKSRSTLYILLDTTVDYDKLKQFAEMLKADPQPILPSSMMSTDLPATLSTLASAKQSINTHMTQLLIACWRKWDIAIPNGLVERKEGKREKERDAPVKTASWWGPGKSVPSMVLVGMNIVAHNQDNTHDSSLAASVKKLQDSTQARIKYMLRAMHLISSSPDGGSSVTPGNENRTLFTVPSASTQSFVFIIPSSGHLERRHKTMREQNNFQPVELESFLSMLDVETSTNAATKHQKKSHEENLIAEYNGKLLRNFVSNALKSAVHAAGRSPAAINAAANLTSKRSVKTELPTAIQVFSALAIGRNVLIEQFYEDEFRTSMVTDSPGAKGIIQQVEAALRKRIDLLMDVDNVYSKSKELPPYYTEKYHYLKRDIALSMYELFAQGPCYNEYKTRLLDECDTCGHEHQKVDHQDTIEDDQDGDAGGKISSSAHNSGYRPLHACNCGKSQRIREDPFTLQSANIGFFQSFTCCSSEPNQDIPVTTANEGTISNPSEQKGFTTLTRLGNAKAYKHHVGLEGYEGFTAAAKFLLPWDIQLKNESMDAGKMKSLLPATNQGAAGTNERSPPSQAMDETNWPALGQAPKVTTPAQTMVVPSYDMFPALGTAARQAEVSDRPIAKPKLESTTVVPAVIPAQTENKREGRRRRRGDKAVGQSNKMVHCYLHLEYECPLGHRFMSYGDGKVFKHGHAKQESAKRLFQQDPQIYILCPCNYTGEQRNNKPSITAQLQRIWLVIPEAPGSVKMNIVCRFQDITTGDSYTYTAFSEPQKIPANGMFVLRLPYIYTDSTNNEQIPISLDAETRTKCARMDRDFVQYIEPS</sequence>
<comment type="similarity">
    <text evidence="1">Belongs to the SMG8 family.</text>
</comment>
<gene>
    <name evidence="5" type="ORF">INT44_008812</name>
</gene>
<evidence type="ECO:0000256" key="3">
    <source>
        <dbReference type="ARBA" id="ARBA00029509"/>
    </source>
</evidence>
<protein>
    <recommendedName>
        <fullName evidence="3">Nonsense-mediated mRNA decay factor SMG8</fullName>
    </recommendedName>
</protein>
<dbReference type="PANTHER" id="PTHR13091">
    <property type="entry name" value="AMPLIFIED IN BREAST CANCER 2-RELATED"/>
    <property type="match status" value="1"/>
</dbReference>
<dbReference type="GO" id="GO:0000184">
    <property type="term" value="P:nuclear-transcribed mRNA catabolic process, nonsense-mediated decay"/>
    <property type="evidence" value="ECO:0007669"/>
    <property type="project" value="UniProtKB-KW"/>
</dbReference>
<dbReference type="InterPro" id="IPR019354">
    <property type="entry name" value="SMG8-like"/>
</dbReference>
<dbReference type="Pfam" id="PF10220">
    <property type="entry name" value="Smg8_Smg9"/>
    <property type="match status" value="3"/>
</dbReference>
<name>A0A8H7PGK3_9FUNG</name>
<keyword evidence="2" id="KW-0866">Nonsense-mediated mRNA decay</keyword>
<dbReference type="OrthoDB" id="63589at2759"/>
<dbReference type="EMBL" id="JAEPRA010000019">
    <property type="protein sequence ID" value="KAG2173460.1"/>
    <property type="molecule type" value="Genomic_DNA"/>
</dbReference>
<feature type="region of interest" description="Disordered" evidence="4">
    <location>
        <begin position="627"/>
        <end position="648"/>
    </location>
</feature>
<comment type="caution">
    <text evidence="5">The sequence shown here is derived from an EMBL/GenBank/DDBJ whole genome shotgun (WGS) entry which is preliminary data.</text>
</comment>
<dbReference type="Proteomes" id="UP000612746">
    <property type="component" value="Unassembled WGS sequence"/>
</dbReference>
<dbReference type="PANTHER" id="PTHR13091:SF0">
    <property type="entry name" value="NONSENSE-MEDIATED MRNA DECAY FACTOR SMG8"/>
    <property type="match status" value="1"/>
</dbReference>
<feature type="compositionally biased region" description="Polar residues" evidence="4">
    <location>
        <begin position="627"/>
        <end position="645"/>
    </location>
</feature>
<keyword evidence="6" id="KW-1185">Reference proteome</keyword>
<accession>A0A8H7PGK3</accession>
<dbReference type="AlphaFoldDB" id="A0A8H7PGK3"/>
<evidence type="ECO:0000313" key="5">
    <source>
        <dbReference type="EMBL" id="KAG2173460.1"/>
    </source>
</evidence>
<proteinExistence type="inferred from homology"/>
<evidence type="ECO:0000256" key="4">
    <source>
        <dbReference type="SAM" id="MobiDB-lite"/>
    </source>
</evidence>